<evidence type="ECO:0000256" key="4">
    <source>
        <dbReference type="ARBA" id="ARBA00023136"/>
    </source>
</evidence>
<dbReference type="GO" id="GO:0034332">
    <property type="term" value="P:adherens junction organization"/>
    <property type="evidence" value="ECO:0007669"/>
    <property type="project" value="TreeGrafter"/>
</dbReference>
<evidence type="ECO:0000256" key="1">
    <source>
        <dbReference type="ARBA" id="ARBA00004370"/>
    </source>
</evidence>
<evidence type="ECO:0000259" key="7">
    <source>
        <dbReference type="PROSITE" id="PS50268"/>
    </source>
</evidence>
<evidence type="ECO:0000256" key="6">
    <source>
        <dbReference type="SAM" id="SignalP"/>
    </source>
</evidence>
<dbReference type="FunFam" id="2.60.40.60:FF:000009">
    <property type="entry name" value="Cadherin 24"/>
    <property type="match status" value="1"/>
</dbReference>
<dbReference type="EMBL" id="SOYY01000022">
    <property type="protein sequence ID" value="KAA0705016.1"/>
    <property type="molecule type" value="Genomic_DNA"/>
</dbReference>
<feature type="domain" description="Cadherin" evidence="7">
    <location>
        <begin position="264"/>
        <end position="417"/>
    </location>
</feature>
<dbReference type="GO" id="GO:0005509">
    <property type="term" value="F:calcium ion binding"/>
    <property type="evidence" value="ECO:0007669"/>
    <property type="project" value="UniProtKB-UniRule"/>
</dbReference>
<comment type="subcellular location">
    <subcellularLocation>
        <location evidence="1">Membrane</location>
    </subcellularLocation>
</comment>
<protein>
    <submittedName>
        <fullName evidence="8">Cadherin-7</fullName>
    </submittedName>
</protein>
<dbReference type="InterPro" id="IPR020894">
    <property type="entry name" value="Cadherin_CS"/>
</dbReference>
<dbReference type="GO" id="GO:0008013">
    <property type="term" value="F:beta-catenin binding"/>
    <property type="evidence" value="ECO:0007669"/>
    <property type="project" value="TreeGrafter"/>
</dbReference>
<dbReference type="InterPro" id="IPR015919">
    <property type="entry name" value="Cadherin-like_sf"/>
</dbReference>
<evidence type="ECO:0000313" key="9">
    <source>
        <dbReference type="Proteomes" id="UP000324632"/>
    </source>
</evidence>
<sequence>MYNCSVLHVLLILIFILSGWLKGNLQISKHQQHKNHSTKGSHGSQQRVKRGWIWSQIFVEEEDPTVRKIGQLKSDYDTGDFTIKYILSGEGAGELFIIDEYTGDIQVIKCLDREQKDFYILQAQAINRRSKQPTEPESEFIIKVQDINDNAPEFINEPYVSSIPEMCPTGTTVIQVTATDADDPMFGNNAKLIYSILQGDPYFSVESKTGIIVTSLPNMDREARDMYLVVVQVKDMLGLTGGYSATTTVTISLTDVNDNGPMFQHNLYTFSISEFAPVGTTVGRVMADDGDIGVNAKIKYSLDDLEESSTFTIQTDPKTQEGIILLSQDGVESVSETALVGGCLAGSRGSGFGHALSPEGGLRRDCEQLDYENKRRFVITVEASNINEDTHFLNGLESRDRATLKIIVMNVDEPPIFSEMLYRWNILENTPIGTEVGTVYSRDMDATNNPIRGHPHGLSWNDPILDRASLTGLDDDMLILIMFPAAEEYPLEDFINQVLQAVGSEFCVGVADGDLGDGHPAPVVGGGFVPAHPGSTTHSSSTQPQEQNVGLISATDIDNPVDGHHFYFSMIPDKLINPNFTIRDNQAFYMLVLHTGENVVKDLGSLGFVIKALGSIKQVKLTLCYTSGEGQ</sequence>
<accession>A0A5A9N7R8</accession>
<gene>
    <name evidence="8" type="ORF">E1301_Tti019598</name>
</gene>
<evidence type="ECO:0000313" key="8">
    <source>
        <dbReference type="EMBL" id="KAA0705016.1"/>
    </source>
</evidence>
<dbReference type="SMART" id="SM00112">
    <property type="entry name" value="CA"/>
    <property type="match status" value="3"/>
</dbReference>
<dbReference type="GO" id="GO:0044331">
    <property type="term" value="P:cell-cell adhesion mediated by cadherin"/>
    <property type="evidence" value="ECO:0007669"/>
    <property type="project" value="TreeGrafter"/>
</dbReference>
<organism evidence="8 9">
    <name type="scientific">Triplophysa tibetana</name>
    <dbReference type="NCBI Taxonomy" id="1572043"/>
    <lineage>
        <taxon>Eukaryota</taxon>
        <taxon>Metazoa</taxon>
        <taxon>Chordata</taxon>
        <taxon>Craniata</taxon>
        <taxon>Vertebrata</taxon>
        <taxon>Euteleostomi</taxon>
        <taxon>Actinopterygii</taxon>
        <taxon>Neopterygii</taxon>
        <taxon>Teleostei</taxon>
        <taxon>Ostariophysi</taxon>
        <taxon>Cypriniformes</taxon>
        <taxon>Nemacheilidae</taxon>
        <taxon>Triplophysa</taxon>
    </lineage>
</organism>
<dbReference type="GO" id="GO:0007043">
    <property type="term" value="P:cell-cell junction assembly"/>
    <property type="evidence" value="ECO:0007669"/>
    <property type="project" value="TreeGrafter"/>
</dbReference>
<dbReference type="GO" id="GO:0016339">
    <property type="term" value="P:calcium-dependent cell-cell adhesion via plasma membrane cell adhesion molecules"/>
    <property type="evidence" value="ECO:0007669"/>
    <property type="project" value="TreeGrafter"/>
</dbReference>
<dbReference type="Pfam" id="PF00028">
    <property type="entry name" value="Cadherin"/>
    <property type="match status" value="3"/>
</dbReference>
<dbReference type="InterPro" id="IPR039808">
    <property type="entry name" value="Cadherin"/>
</dbReference>
<dbReference type="GO" id="GO:0045296">
    <property type="term" value="F:cadherin binding"/>
    <property type="evidence" value="ECO:0007669"/>
    <property type="project" value="TreeGrafter"/>
</dbReference>
<feature type="chain" id="PRO_5022796049" evidence="6">
    <location>
        <begin position="20"/>
        <end position="631"/>
    </location>
</feature>
<dbReference type="PANTHER" id="PTHR24027:SF323">
    <property type="entry name" value="CADHERIN-19"/>
    <property type="match status" value="1"/>
</dbReference>
<dbReference type="CDD" id="cd11304">
    <property type="entry name" value="Cadherin_repeat"/>
    <property type="match status" value="4"/>
</dbReference>
<comment type="caution">
    <text evidence="8">The sequence shown here is derived from an EMBL/GenBank/DDBJ whole genome shotgun (WGS) entry which is preliminary data.</text>
</comment>
<name>A0A5A9N7R8_9TELE</name>
<feature type="domain" description="Cadherin" evidence="7">
    <location>
        <begin position="74"/>
        <end position="154"/>
    </location>
</feature>
<keyword evidence="9" id="KW-1185">Reference proteome</keyword>
<dbReference type="GO" id="GO:0007156">
    <property type="term" value="P:homophilic cell adhesion via plasma membrane adhesion molecules"/>
    <property type="evidence" value="ECO:0007669"/>
    <property type="project" value="InterPro"/>
</dbReference>
<dbReference type="GO" id="GO:0016342">
    <property type="term" value="C:catenin complex"/>
    <property type="evidence" value="ECO:0007669"/>
    <property type="project" value="TreeGrafter"/>
</dbReference>
<dbReference type="PANTHER" id="PTHR24027">
    <property type="entry name" value="CADHERIN-23"/>
    <property type="match status" value="1"/>
</dbReference>
<keyword evidence="2" id="KW-0677">Repeat</keyword>
<keyword evidence="6" id="KW-0732">Signal</keyword>
<keyword evidence="3 5" id="KW-0106">Calcium</keyword>
<evidence type="ECO:0000256" key="3">
    <source>
        <dbReference type="ARBA" id="ARBA00022837"/>
    </source>
</evidence>
<feature type="domain" description="Cadherin" evidence="7">
    <location>
        <begin position="155"/>
        <end position="263"/>
    </location>
</feature>
<dbReference type="GO" id="GO:0005912">
    <property type="term" value="C:adherens junction"/>
    <property type="evidence" value="ECO:0007669"/>
    <property type="project" value="TreeGrafter"/>
</dbReference>
<evidence type="ECO:0000256" key="2">
    <source>
        <dbReference type="ARBA" id="ARBA00022737"/>
    </source>
</evidence>
<dbReference type="PRINTS" id="PR00205">
    <property type="entry name" value="CADHERIN"/>
</dbReference>
<dbReference type="GO" id="GO:0000902">
    <property type="term" value="P:cell morphogenesis"/>
    <property type="evidence" value="ECO:0007669"/>
    <property type="project" value="TreeGrafter"/>
</dbReference>
<dbReference type="FunFam" id="2.60.40.60:FF:000008">
    <property type="entry name" value="Cadherin 24"/>
    <property type="match status" value="1"/>
</dbReference>
<dbReference type="PROSITE" id="PS00232">
    <property type="entry name" value="CADHERIN_1"/>
    <property type="match status" value="1"/>
</dbReference>
<dbReference type="GO" id="GO:0016477">
    <property type="term" value="P:cell migration"/>
    <property type="evidence" value="ECO:0007669"/>
    <property type="project" value="TreeGrafter"/>
</dbReference>
<dbReference type="PROSITE" id="PS50268">
    <property type="entry name" value="CADHERIN_2"/>
    <property type="match status" value="3"/>
</dbReference>
<dbReference type="AlphaFoldDB" id="A0A5A9N7R8"/>
<evidence type="ECO:0000256" key="5">
    <source>
        <dbReference type="PROSITE-ProRule" id="PRU00043"/>
    </source>
</evidence>
<proteinExistence type="predicted"/>
<dbReference type="Gene3D" id="2.60.40.60">
    <property type="entry name" value="Cadherins"/>
    <property type="match status" value="5"/>
</dbReference>
<dbReference type="SUPFAM" id="SSF49313">
    <property type="entry name" value="Cadherin-like"/>
    <property type="match status" value="4"/>
</dbReference>
<dbReference type="Proteomes" id="UP000324632">
    <property type="component" value="Chromosome 22"/>
</dbReference>
<feature type="signal peptide" evidence="6">
    <location>
        <begin position="1"/>
        <end position="19"/>
    </location>
</feature>
<dbReference type="InterPro" id="IPR002126">
    <property type="entry name" value="Cadherin-like_dom"/>
</dbReference>
<reference evidence="8 9" key="1">
    <citation type="journal article" date="2019" name="Mol. Ecol. Resour.">
        <title>Chromosome-level genome assembly of Triplophysa tibetana, a fish adapted to the harsh high-altitude environment of the Tibetan Plateau.</title>
        <authorList>
            <person name="Yang X."/>
            <person name="Liu H."/>
            <person name="Ma Z."/>
            <person name="Zou Y."/>
            <person name="Zou M."/>
            <person name="Mao Y."/>
            <person name="Li X."/>
            <person name="Wang H."/>
            <person name="Chen T."/>
            <person name="Wang W."/>
            <person name="Yang R."/>
        </authorList>
    </citation>
    <scope>NUCLEOTIDE SEQUENCE [LARGE SCALE GENOMIC DNA]</scope>
    <source>
        <strain evidence="8">TTIB1903HZAU</strain>
        <tissue evidence="8">Muscle</tissue>
    </source>
</reference>
<keyword evidence="4" id="KW-0472">Membrane</keyword>